<organism evidence="3 4">
    <name type="scientific">Brevibacterium celere</name>
    <dbReference type="NCBI Taxonomy" id="225845"/>
    <lineage>
        <taxon>Bacteria</taxon>
        <taxon>Bacillati</taxon>
        <taxon>Actinomycetota</taxon>
        <taxon>Actinomycetes</taxon>
        <taxon>Micrococcales</taxon>
        <taxon>Brevibacteriaceae</taxon>
        <taxon>Brevibacterium</taxon>
    </lineage>
</organism>
<dbReference type="AlphaFoldDB" id="A0A366IJE9"/>
<dbReference type="CDD" id="cd07067">
    <property type="entry name" value="HP_PGM_like"/>
    <property type="match status" value="1"/>
</dbReference>
<protein>
    <submittedName>
        <fullName evidence="3">Putative phosphoglycerate mutase</fullName>
    </submittedName>
</protein>
<dbReference type="InterPro" id="IPR029033">
    <property type="entry name" value="His_PPase_superfam"/>
</dbReference>
<dbReference type="InterPro" id="IPR013078">
    <property type="entry name" value="His_Pase_superF_clade-1"/>
</dbReference>
<name>A0A366IJE9_9MICO</name>
<comment type="caution">
    <text evidence="3">The sequence shown here is derived from an EMBL/GenBank/DDBJ whole genome shotgun (WGS) entry which is preliminary data.</text>
</comment>
<dbReference type="GO" id="GO:0005737">
    <property type="term" value="C:cytoplasm"/>
    <property type="evidence" value="ECO:0007669"/>
    <property type="project" value="TreeGrafter"/>
</dbReference>
<feature type="active site" description="Proton donor/acceptor" evidence="1">
    <location>
        <position position="83"/>
    </location>
</feature>
<keyword evidence="4" id="KW-1185">Reference proteome</keyword>
<feature type="binding site" evidence="2">
    <location>
        <begin position="9"/>
        <end position="16"/>
    </location>
    <ligand>
        <name>substrate</name>
    </ligand>
</feature>
<evidence type="ECO:0000313" key="4">
    <source>
        <dbReference type="Proteomes" id="UP000253509"/>
    </source>
</evidence>
<dbReference type="Pfam" id="PF00300">
    <property type="entry name" value="His_Phos_1"/>
    <property type="match status" value="1"/>
</dbReference>
<evidence type="ECO:0000313" key="3">
    <source>
        <dbReference type="EMBL" id="RBP71430.1"/>
    </source>
</evidence>
<dbReference type="PANTHER" id="PTHR48100">
    <property type="entry name" value="BROAD-SPECIFICITY PHOSPHATASE YOR283W-RELATED"/>
    <property type="match status" value="1"/>
</dbReference>
<dbReference type="PANTHER" id="PTHR48100:SF62">
    <property type="entry name" value="GLUCOSYL-3-PHOSPHOGLYCERATE PHOSPHATASE"/>
    <property type="match status" value="1"/>
</dbReference>
<dbReference type="EMBL" id="QNSB01000005">
    <property type="protein sequence ID" value="RBP71430.1"/>
    <property type="molecule type" value="Genomic_DNA"/>
</dbReference>
<dbReference type="Proteomes" id="UP000253509">
    <property type="component" value="Unassembled WGS sequence"/>
</dbReference>
<accession>A0A366IJE9</accession>
<proteinExistence type="predicted"/>
<dbReference type="SUPFAM" id="SSF53254">
    <property type="entry name" value="Phosphoglycerate mutase-like"/>
    <property type="match status" value="1"/>
</dbReference>
<feature type="binding site" evidence="2">
    <location>
        <position position="59"/>
    </location>
    <ligand>
        <name>substrate</name>
    </ligand>
</feature>
<dbReference type="GO" id="GO:0016791">
    <property type="term" value="F:phosphatase activity"/>
    <property type="evidence" value="ECO:0007669"/>
    <property type="project" value="TreeGrafter"/>
</dbReference>
<dbReference type="InterPro" id="IPR050275">
    <property type="entry name" value="PGM_Phosphatase"/>
</dbReference>
<reference evidence="3 4" key="1">
    <citation type="submission" date="2018-06" db="EMBL/GenBank/DDBJ databases">
        <title>Freshwater and sediment microbial communities from various areas in North America, analyzing microbe dynamics in response to fracking.</title>
        <authorList>
            <person name="Lamendella R."/>
        </authorList>
    </citation>
    <scope>NUCLEOTIDE SEQUENCE [LARGE SCALE GENOMIC DNA]</scope>
    <source>
        <strain evidence="3 4">3b_TX</strain>
    </source>
</reference>
<dbReference type="SMART" id="SM00855">
    <property type="entry name" value="PGAM"/>
    <property type="match status" value="1"/>
</dbReference>
<evidence type="ECO:0000256" key="1">
    <source>
        <dbReference type="PIRSR" id="PIRSR613078-1"/>
    </source>
</evidence>
<feature type="active site" description="Tele-phosphohistidine intermediate" evidence="1">
    <location>
        <position position="10"/>
    </location>
</feature>
<dbReference type="Gene3D" id="3.40.50.1240">
    <property type="entry name" value="Phosphoglycerate mutase-like"/>
    <property type="match status" value="1"/>
</dbReference>
<sequence length="199" mass="21537">MTQTVIFWRHGQTDYNVERRFQGQTDIPLNDLGHRQARSAAAYLSELAPEVIVSSDLSRAAVTADHLGELLGITPDRDARLRESAFGDWEGLTRDEIVATWPDELEDWVAGADMRPPGGESRSESGRRVADAIADIVTGTEAATIAIVAHGAVLRAAAEILLDMSGAGRLAVLGNCGHGEFGFTGTNWVLRSWGTRPDR</sequence>
<dbReference type="RefSeq" id="WP_113903954.1">
    <property type="nucleotide sequence ID" value="NZ_QNSB01000005.1"/>
</dbReference>
<gene>
    <name evidence="3" type="ORF">DFO65_10528</name>
</gene>
<evidence type="ECO:0000256" key="2">
    <source>
        <dbReference type="PIRSR" id="PIRSR613078-2"/>
    </source>
</evidence>